<dbReference type="InterPro" id="IPR039422">
    <property type="entry name" value="MarR/SlyA-like"/>
</dbReference>
<reference evidence="2 3" key="1">
    <citation type="journal article" date="2018" name="Appl. Microbiol. Biotechnol.">
        <title>Co-cultivation of the strictly anaerobic methanogen Methanosarcina barkeri with aerobic methanotrophs in an oxygen-limited membrane bioreactor.</title>
        <authorList>
            <person name="In 't Zandt M.H."/>
            <person name="van den Bosch T.J.M."/>
            <person name="Rijkers R."/>
            <person name="van Kessel M.A.H.J."/>
            <person name="Jetten M.S.M."/>
            <person name="Welte C.U."/>
        </authorList>
    </citation>
    <scope>NUCLEOTIDE SEQUENCE [LARGE SCALE GENOMIC DNA]</scope>
    <source>
        <strain evidence="2 3">DSM 17706</strain>
    </source>
</reference>
<feature type="domain" description="HTH marR-type" evidence="1">
    <location>
        <begin position="1"/>
        <end position="144"/>
    </location>
</feature>
<organism evidence="2 3">
    <name type="scientific">Methylosinus sporium</name>
    <dbReference type="NCBI Taxonomy" id="428"/>
    <lineage>
        <taxon>Bacteria</taxon>
        <taxon>Pseudomonadati</taxon>
        <taxon>Pseudomonadota</taxon>
        <taxon>Alphaproteobacteria</taxon>
        <taxon>Hyphomicrobiales</taxon>
        <taxon>Methylocystaceae</taxon>
        <taxon>Methylosinus</taxon>
    </lineage>
</organism>
<dbReference type="Gene3D" id="1.10.10.10">
    <property type="entry name" value="Winged helix-like DNA-binding domain superfamily/Winged helix DNA-binding domain"/>
    <property type="match status" value="1"/>
</dbReference>
<evidence type="ECO:0000259" key="1">
    <source>
        <dbReference type="PROSITE" id="PS50995"/>
    </source>
</evidence>
<keyword evidence="3" id="KW-1185">Reference proteome</keyword>
<protein>
    <submittedName>
        <fullName evidence="2">MarR family transcriptional regulator</fullName>
    </submittedName>
</protein>
<dbReference type="InterPro" id="IPR036388">
    <property type="entry name" value="WH-like_DNA-bd_sf"/>
</dbReference>
<gene>
    <name evidence="2" type="ORF">C5689_14925</name>
</gene>
<dbReference type="Pfam" id="PF12802">
    <property type="entry name" value="MarR_2"/>
    <property type="match status" value="1"/>
</dbReference>
<dbReference type="InterPro" id="IPR036390">
    <property type="entry name" value="WH_DNA-bd_sf"/>
</dbReference>
<dbReference type="GO" id="GO:0006950">
    <property type="term" value="P:response to stress"/>
    <property type="evidence" value="ECO:0007669"/>
    <property type="project" value="TreeGrafter"/>
</dbReference>
<dbReference type="GO" id="GO:0003700">
    <property type="term" value="F:DNA-binding transcription factor activity"/>
    <property type="evidence" value="ECO:0007669"/>
    <property type="project" value="InterPro"/>
</dbReference>
<dbReference type="PANTHER" id="PTHR33164:SF43">
    <property type="entry name" value="HTH-TYPE TRANSCRIPTIONAL REPRESSOR YETL"/>
    <property type="match status" value="1"/>
</dbReference>
<accession>A0A2U1SN80</accession>
<evidence type="ECO:0000313" key="3">
    <source>
        <dbReference type="Proteomes" id="UP000245137"/>
    </source>
</evidence>
<name>A0A2U1SN80_METSR</name>
<dbReference type="PANTHER" id="PTHR33164">
    <property type="entry name" value="TRANSCRIPTIONAL REGULATOR, MARR FAMILY"/>
    <property type="match status" value="1"/>
</dbReference>
<dbReference type="EMBL" id="PUIV01000029">
    <property type="protein sequence ID" value="PWB93056.1"/>
    <property type="molecule type" value="Genomic_DNA"/>
</dbReference>
<dbReference type="SUPFAM" id="SSF46785">
    <property type="entry name" value="Winged helix' DNA-binding domain"/>
    <property type="match status" value="1"/>
</dbReference>
<sequence>MSLYKEPYMVDDRLRAAALGLKRAQTAKSALLDRRLASIGLTMALWVVLERIRANPALSTHALAEASLMTDQSVGELVSKLAKRGLVERVSGPGRAIRHHLTDSGRELLERAAPLLAEALQSAFSELSAAEIEQLIRLLDKIAPSRGSGASP</sequence>
<evidence type="ECO:0000313" key="2">
    <source>
        <dbReference type="EMBL" id="PWB93056.1"/>
    </source>
</evidence>
<comment type="caution">
    <text evidence="2">The sequence shown here is derived from an EMBL/GenBank/DDBJ whole genome shotgun (WGS) entry which is preliminary data.</text>
</comment>
<dbReference type="PROSITE" id="PS50995">
    <property type="entry name" value="HTH_MARR_2"/>
    <property type="match status" value="1"/>
</dbReference>
<dbReference type="Proteomes" id="UP000245137">
    <property type="component" value="Unassembled WGS sequence"/>
</dbReference>
<dbReference type="SMART" id="SM00347">
    <property type="entry name" value="HTH_MARR"/>
    <property type="match status" value="1"/>
</dbReference>
<proteinExistence type="predicted"/>
<dbReference type="InterPro" id="IPR000835">
    <property type="entry name" value="HTH_MarR-typ"/>
</dbReference>
<dbReference type="AlphaFoldDB" id="A0A2U1SN80"/>